<feature type="domain" description="4Fe-4S ferredoxin-type" evidence="2">
    <location>
        <begin position="41"/>
        <end position="70"/>
    </location>
</feature>
<feature type="region of interest" description="Disordered" evidence="1">
    <location>
        <begin position="1"/>
        <end position="30"/>
    </location>
</feature>
<evidence type="ECO:0000256" key="1">
    <source>
        <dbReference type="SAM" id="MobiDB-lite"/>
    </source>
</evidence>
<accession>A0A9Q4PZ94</accession>
<name>A0A9Q4PZ94_9EURY</name>
<dbReference type="InterPro" id="IPR045220">
    <property type="entry name" value="FRHB/FDHB/HCAR-like"/>
</dbReference>
<dbReference type="Pfam" id="PF04432">
    <property type="entry name" value="FrhB_FdhB_C"/>
    <property type="match status" value="1"/>
</dbReference>
<dbReference type="InterPro" id="IPR007525">
    <property type="entry name" value="FrhB_FdhB_C"/>
</dbReference>
<dbReference type="GO" id="GO:0052592">
    <property type="term" value="F:oxidoreductase activity, acting on CH or CH2 groups, with an iron-sulfur protein as acceptor"/>
    <property type="evidence" value="ECO:0007669"/>
    <property type="project" value="TreeGrafter"/>
</dbReference>
<reference evidence="3" key="1">
    <citation type="submission" date="2022-06" db="EMBL/GenBank/DDBJ databases">
        <title>Natrinema sp. a new haloarchaeum isolate from saline soil.</title>
        <authorList>
            <person name="Strakova D."/>
            <person name="Galisteo C."/>
            <person name="Sanchez-Porro C."/>
            <person name="Ventosa A."/>
        </authorList>
    </citation>
    <scope>NUCLEOTIDE SEQUENCE</scope>
    <source>
        <strain evidence="3">S1CR25-10</strain>
    </source>
</reference>
<dbReference type="PROSITE" id="PS51379">
    <property type="entry name" value="4FE4S_FER_2"/>
    <property type="match status" value="2"/>
</dbReference>
<dbReference type="RefSeq" id="WP_277519958.1">
    <property type="nucleotide sequence ID" value="NZ_JAMQOT010000001.1"/>
</dbReference>
<proteinExistence type="predicted"/>
<comment type="caution">
    <text evidence="3">The sequence shown here is derived from an EMBL/GenBank/DDBJ whole genome shotgun (WGS) entry which is preliminary data.</text>
</comment>
<organism evidence="3 4">
    <name type="scientific">Natrinema salsiterrestre</name>
    <dbReference type="NCBI Taxonomy" id="2950540"/>
    <lineage>
        <taxon>Archaea</taxon>
        <taxon>Methanobacteriati</taxon>
        <taxon>Methanobacteriota</taxon>
        <taxon>Stenosarchaea group</taxon>
        <taxon>Halobacteria</taxon>
        <taxon>Halobacteriales</taxon>
        <taxon>Natrialbaceae</taxon>
        <taxon>Natrinema</taxon>
    </lineage>
</organism>
<dbReference type="SUPFAM" id="SSF54862">
    <property type="entry name" value="4Fe-4S ferredoxins"/>
    <property type="match status" value="1"/>
</dbReference>
<dbReference type="PANTHER" id="PTHR31332:SF0">
    <property type="entry name" value="7-HYDROXYMETHYL CHLOROPHYLL A REDUCTASE, CHLOROPLASTIC"/>
    <property type="match status" value="1"/>
</dbReference>
<dbReference type="EMBL" id="JAMQOT010000001">
    <property type="protein sequence ID" value="MDF9744465.1"/>
    <property type="molecule type" value="Genomic_DNA"/>
</dbReference>
<dbReference type="PANTHER" id="PTHR31332">
    <property type="entry name" value="7-HYDROXYMETHYL CHLOROPHYLL A REDUCTASE, CHLOROPLASTIC"/>
    <property type="match status" value="1"/>
</dbReference>
<feature type="compositionally biased region" description="Basic and acidic residues" evidence="1">
    <location>
        <begin position="20"/>
        <end position="29"/>
    </location>
</feature>
<dbReference type="PROSITE" id="PS00198">
    <property type="entry name" value="4FE4S_FER_1"/>
    <property type="match status" value="2"/>
</dbReference>
<evidence type="ECO:0000259" key="2">
    <source>
        <dbReference type="PROSITE" id="PS51379"/>
    </source>
</evidence>
<dbReference type="InterPro" id="IPR017900">
    <property type="entry name" value="4Fe4S_Fe_S_CS"/>
</dbReference>
<dbReference type="Proteomes" id="UP001154061">
    <property type="component" value="Unassembled WGS sequence"/>
</dbReference>
<evidence type="ECO:0000313" key="3">
    <source>
        <dbReference type="EMBL" id="MDF9744465.1"/>
    </source>
</evidence>
<protein>
    <submittedName>
        <fullName evidence="3">Coenzyme F420 hydrogenase/dehydrogenase, beta subunit C-terminal domain</fullName>
    </submittedName>
</protein>
<dbReference type="Pfam" id="PF14697">
    <property type="entry name" value="Fer4_21"/>
    <property type="match status" value="1"/>
</dbReference>
<dbReference type="InterPro" id="IPR007516">
    <property type="entry name" value="Co_F420_Hydgase/DH_bsu_N"/>
</dbReference>
<evidence type="ECO:0000313" key="4">
    <source>
        <dbReference type="Proteomes" id="UP001154061"/>
    </source>
</evidence>
<feature type="domain" description="4Fe-4S ferredoxin-type" evidence="2">
    <location>
        <begin position="72"/>
        <end position="100"/>
    </location>
</feature>
<dbReference type="Gene3D" id="3.30.70.20">
    <property type="match status" value="1"/>
</dbReference>
<dbReference type="InterPro" id="IPR017896">
    <property type="entry name" value="4Fe4S_Fe-S-bd"/>
</dbReference>
<dbReference type="AlphaFoldDB" id="A0A9Q4PZ94"/>
<gene>
    <name evidence="3" type="ORF">NDI89_02600</name>
</gene>
<keyword evidence="4" id="KW-1185">Reference proteome</keyword>
<dbReference type="Pfam" id="PF04422">
    <property type="entry name" value="FrhB_FdhB_N"/>
    <property type="match status" value="1"/>
</dbReference>
<sequence>MSGTHEPGVPQRGVKGVGSDPREQDRDVAEAPGKIWFRDLDEAVIEADRCIQCASCVAACPSDSIGIDEDEGRPTLVKMCTGCSRCWDFCPRSGLRYERHLELAREERALEEPATYAARADGEAAAAGQDGGVVTALLAELIEVGELDGAIVAREREDEPLRGEAFLATSREDLLAAGGSIYTQTMGLGRIEALLAEGDLGSDDPELALVGTPCMIQGATALDRYDHDPADPIALTVALMCTRSFEHGRLLSRLESFDVDPAAVETLDIGEGRLRAVDETGETLLEADVDAFDAAGLRGCDECADFVGDAADISVGNVGSDDGYTTAIVRTETGEAAWTRAATALETTAIDRPTALETLADWNRRRAESILPREFDPEASVGITYDAHREAYDGTDREPEPLNPARVHQYEEWC</sequence>